<protein>
    <submittedName>
        <fullName evidence="1">Uncharacterized protein</fullName>
    </submittedName>
</protein>
<reference evidence="1" key="1">
    <citation type="journal article" date="2015" name="Nature">
        <title>Complex archaea that bridge the gap between prokaryotes and eukaryotes.</title>
        <authorList>
            <person name="Spang A."/>
            <person name="Saw J.H."/>
            <person name="Jorgensen S.L."/>
            <person name="Zaremba-Niedzwiedzka K."/>
            <person name="Martijn J."/>
            <person name="Lind A.E."/>
            <person name="van Eijk R."/>
            <person name="Schleper C."/>
            <person name="Guy L."/>
            <person name="Ettema T.J."/>
        </authorList>
    </citation>
    <scope>NUCLEOTIDE SEQUENCE</scope>
</reference>
<sequence length="320" mass="35817">SFAVHEPVYKRRNGQQRDERLTSNFSDGRIGWAKIPGRAQNTIRRWFFDEFGVVIGVEQQGPPDFRLRQIPIDRALLFRTTTEKGNPEGKSILRNAYESWYYKKRLEEMEAIGIERDMTGLPLITAPAEWFHSDAASDQKALLAILKKIGRDVRMDEQGCILLPRVFDPKTKQPIITFELVSAGSRRVIPTGPTIDRWNRLIAMTMLTDVILLGHENVGSFALASSKTNILSASLGSYMDGIADVLNRHLVPRLFALNGMLLEQLPKFVHGDIETISLDELGKFINSLAGAGFPLFPTGDGKLERHILGQAGLPAPPQEE</sequence>
<dbReference type="EMBL" id="LAZR01059108">
    <property type="protein sequence ID" value="KKK68491.1"/>
    <property type="molecule type" value="Genomic_DNA"/>
</dbReference>
<dbReference type="Pfam" id="PF06074">
    <property type="entry name" value="Portal_Mu"/>
    <property type="match status" value="1"/>
</dbReference>
<gene>
    <name evidence="1" type="ORF">LCGC14_2943520</name>
</gene>
<accession>A0A0F9A8C1</accession>
<name>A0A0F9A8C1_9ZZZZ</name>
<organism evidence="1">
    <name type="scientific">marine sediment metagenome</name>
    <dbReference type="NCBI Taxonomy" id="412755"/>
    <lineage>
        <taxon>unclassified sequences</taxon>
        <taxon>metagenomes</taxon>
        <taxon>ecological metagenomes</taxon>
    </lineage>
</organism>
<feature type="non-terminal residue" evidence="1">
    <location>
        <position position="1"/>
    </location>
</feature>
<comment type="caution">
    <text evidence="1">The sequence shown here is derived from an EMBL/GenBank/DDBJ whole genome shotgun (WGS) entry which is preliminary data.</text>
</comment>
<proteinExistence type="predicted"/>
<dbReference type="InterPro" id="IPR009279">
    <property type="entry name" value="Portal_Mu"/>
</dbReference>
<evidence type="ECO:0000313" key="1">
    <source>
        <dbReference type="EMBL" id="KKK68491.1"/>
    </source>
</evidence>
<dbReference type="AlphaFoldDB" id="A0A0F9A8C1"/>